<evidence type="ECO:0000256" key="3">
    <source>
        <dbReference type="ARBA" id="ARBA00044493"/>
    </source>
</evidence>
<dbReference type="Pfam" id="PF17177">
    <property type="entry name" value="PPR_long"/>
    <property type="match status" value="1"/>
</dbReference>
<name>A0AAD2Q665_9AGAR</name>
<evidence type="ECO:0000256" key="2">
    <source>
        <dbReference type="ARBA" id="ARBA00022737"/>
    </source>
</evidence>
<feature type="domain" description="PROP1-like PPR" evidence="6">
    <location>
        <begin position="491"/>
        <end position="612"/>
    </location>
</feature>
<dbReference type="NCBIfam" id="TIGR00756">
    <property type="entry name" value="PPR"/>
    <property type="match status" value="1"/>
</dbReference>
<comment type="similarity">
    <text evidence="1">Belongs to the CCM1 family.</text>
</comment>
<evidence type="ECO:0000259" key="6">
    <source>
        <dbReference type="Pfam" id="PF17177"/>
    </source>
</evidence>
<sequence length="682" mass="76177">MTADQALKLSRRLGHEPGLQAYEVVVTCLGGQGEWELLLDVFNSCRYHTQKLSIILLNWRARALLETGDFTHLYGIIDLFWDNDLVPTRRSWHLVLSGYLKNHDLGGARRCMEDMAAAGSPPDHWTHALIATLYTSIGPDEEVKSRGIEALAHIDERTATHMMNSLVRQRLRIYDLEGVFSLLNAFDAHQVGPIFRMLVASQEQHKVILPNRTSMLDSYPVVVKPDAITFAMFIDFYADLKEMHNCSQVLAHMEAAGVPATSRTVSSLIRAYFHTGHGGAAVQLLASMCKPQTTTSLENLPSPDGHTLALDVTKVGRPNRSNFNHFMRGALTTNGLSGAQTVLKLMQANGVRPDSKTTEIVTSHTQRVERAKPEVLMRLIRRTSPRVTLQDAHIILSATTRYQKFLVDGIGWDVTASYFSQTRNPQPRPLPAHLVSDVAPTSDILGGIHLPPRDHRTFRPIEQSLEARGVRSDRATLAVRMRHDAVIRGDMESATAVFQSMLGGGMHANQYHYSALLEGFVKAGDFESARDVMNAAAQSTFKPGVLMYTILIVGYARRKDPETSLQIFKQMAAAGIQPDVPVIDAVASAFFVAGAYHMCWRVLTSLWEYIGPLPEGIERATLKTAAVYFRSLHKGPQPPWTKTSNEFRKALDNQIALLLEEWYVWKRQHRQKNVRRDAGSSM</sequence>
<accession>A0AAD2Q665</accession>
<evidence type="ECO:0000313" key="7">
    <source>
        <dbReference type="EMBL" id="CAK5280568.1"/>
    </source>
</evidence>
<dbReference type="EMBL" id="CAVNYO010000440">
    <property type="protein sequence ID" value="CAK5280568.1"/>
    <property type="molecule type" value="Genomic_DNA"/>
</dbReference>
<comment type="function">
    <text evidence="3">Regulates mitochondrial small subunit maturation by controlling 15S rRNA 5'-end processing. Localizes to the 5' precursor of the 15S rRNA in a position that is subsequently occupied by mS47 in the mature yeast mtSSU. Uses structure and sequence-specific RNA recognition, binding to a single-stranded region of the precursor and specifically recognizing bases -6 to -1. The exchange of Ccm1 for mS47 is coupled to the irreversible removal of precursor rRNA that is accompanied by conformational changes of the mitoribosomal proteins uS5m and mS26. These conformational changes signal completion of 5'-end rRNA processing through protection of the mature 5'-end of the 15S rRNA and stabilization of mS47. The removal of the 5' precursor together with the dissociation of Ccm1 may be catalyzed by the 5'-3' exoribonuclease Pet127. Involved in the specific removal of group I introns in mitochondrial encoded transcripts.</text>
</comment>
<evidence type="ECO:0000313" key="8">
    <source>
        <dbReference type="Proteomes" id="UP001295794"/>
    </source>
</evidence>
<dbReference type="Proteomes" id="UP001295794">
    <property type="component" value="Unassembled WGS sequence"/>
</dbReference>
<organism evidence="7 8">
    <name type="scientific">Mycena citricolor</name>
    <dbReference type="NCBI Taxonomy" id="2018698"/>
    <lineage>
        <taxon>Eukaryota</taxon>
        <taxon>Fungi</taxon>
        <taxon>Dikarya</taxon>
        <taxon>Basidiomycota</taxon>
        <taxon>Agaricomycotina</taxon>
        <taxon>Agaricomycetes</taxon>
        <taxon>Agaricomycetidae</taxon>
        <taxon>Agaricales</taxon>
        <taxon>Marasmiineae</taxon>
        <taxon>Mycenaceae</taxon>
        <taxon>Mycena</taxon>
    </lineage>
</organism>
<dbReference type="InterPro" id="IPR011990">
    <property type="entry name" value="TPR-like_helical_dom_sf"/>
</dbReference>
<dbReference type="Gene3D" id="1.25.40.10">
    <property type="entry name" value="Tetratricopeptide repeat domain"/>
    <property type="match status" value="3"/>
</dbReference>
<keyword evidence="8" id="KW-1185">Reference proteome</keyword>
<evidence type="ECO:0000256" key="1">
    <source>
        <dbReference type="ARBA" id="ARBA00006192"/>
    </source>
</evidence>
<gene>
    <name evidence="7" type="ORF">MYCIT1_LOCUS31070</name>
</gene>
<comment type="subunit">
    <text evidence="4">Binds to mitochondrial small subunit 15S rRNA.</text>
</comment>
<proteinExistence type="inferred from homology"/>
<feature type="repeat" description="PPR" evidence="5">
    <location>
        <begin position="544"/>
        <end position="578"/>
    </location>
</feature>
<dbReference type="PANTHER" id="PTHR47447">
    <property type="entry name" value="OS03G0856100 PROTEIN"/>
    <property type="match status" value="1"/>
</dbReference>
<keyword evidence="2" id="KW-0677">Repeat</keyword>
<feature type="repeat" description="PPR" evidence="5">
    <location>
        <begin position="88"/>
        <end position="122"/>
    </location>
</feature>
<comment type="caution">
    <text evidence="7">The sequence shown here is derived from an EMBL/GenBank/DDBJ whole genome shotgun (WGS) entry which is preliminary data.</text>
</comment>
<protein>
    <recommendedName>
        <fullName evidence="6">PROP1-like PPR domain-containing protein</fullName>
    </recommendedName>
</protein>
<feature type="repeat" description="PPR" evidence="5">
    <location>
        <begin position="509"/>
        <end position="543"/>
    </location>
</feature>
<dbReference type="InterPro" id="IPR033443">
    <property type="entry name" value="PROP1-like_PPR_dom"/>
</dbReference>
<dbReference type="PANTHER" id="PTHR47447:SF17">
    <property type="entry name" value="OS12G0638900 PROTEIN"/>
    <property type="match status" value="1"/>
</dbReference>
<dbReference type="InterPro" id="IPR002885">
    <property type="entry name" value="PPR_rpt"/>
</dbReference>
<evidence type="ECO:0000256" key="4">
    <source>
        <dbReference type="ARBA" id="ARBA00044511"/>
    </source>
</evidence>
<dbReference type="AlphaFoldDB" id="A0AAD2Q665"/>
<reference evidence="7" key="1">
    <citation type="submission" date="2023-11" db="EMBL/GenBank/DDBJ databases">
        <authorList>
            <person name="De Vega J J."/>
            <person name="De Vega J J."/>
        </authorList>
    </citation>
    <scope>NUCLEOTIDE SEQUENCE</scope>
</reference>
<evidence type="ECO:0000256" key="5">
    <source>
        <dbReference type="PROSITE-ProRule" id="PRU00708"/>
    </source>
</evidence>
<dbReference type="PROSITE" id="PS51375">
    <property type="entry name" value="PPR"/>
    <property type="match status" value="3"/>
</dbReference>